<protein>
    <submittedName>
        <fullName evidence="2">Uncharacterized protein</fullName>
    </submittedName>
</protein>
<organism evidence="2 3">
    <name type="scientific">Pseudooceanicola pacificus</name>
    <dbReference type="NCBI Taxonomy" id="2676438"/>
    <lineage>
        <taxon>Bacteria</taxon>
        <taxon>Pseudomonadati</taxon>
        <taxon>Pseudomonadota</taxon>
        <taxon>Alphaproteobacteria</taxon>
        <taxon>Rhodobacterales</taxon>
        <taxon>Paracoccaceae</taxon>
        <taxon>Pseudooceanicola</taxon>
    </lineage>
</organism>
<reference evidence="2 3" key="1">
    <citation type="submission" date="2019-11" db="EMBL/GenBank/DDBJ databases">
        <title>Pseudooceanicola pacifica sp. nov., isolated from deep-sea sediment of the Pacific Ocean.</title>
        <authorList>
            <person name="Lyu L."/>
        </authorList>
    </citation>
    <scope>NUCLEOTIDE SEQUENCE [LARGE SCALE GENOMIC DNA]</scope>
    <source>
        <strain evidence="2 3">216_PA32_1</strain>
    </source>
</reference>
<gene>
    <name evidence="2" type="ORF">GLS40_16310</name>
</gene>
<evidence type="ECO:0000313" key="3">
    <source>
        <dbReference type="Proteomes" id="UP000443843"/>
    </source>
</evidence>
<sequence>MRTALALMLLAAPAAAATADDYARCAALWYGMVDAAEDLPGFIQDTSDAKALARRFGDAAGAGSRALIAEERPGMELLFRAYVGGDEQSIRLFDRLAARCDEIQPK</sequence>
<dbReference type="EMBL" id="WNXQ01000012">
    <property type="protein sequence ID" value="MWB79598.1"/>
    <property type="molecule type" value="Genomic_DNA"/>
</dbReference>
<feature type="signal peptide" evidence="1">
    <location>
        <begin position="1"/>
        <end position="19"/>
    </location>
</feature>
<accession>A0A844WE78</accession>
<proteinExistence type="predicted"/>
<keyword evidence="3" id="KW-1185">Reference proteome</keyword>
<dbReference type="RefSeq" id="WP_160383720.1">
    <property type="nucleotide sequence ID" value="NZ_WNXQ01000012.1"/>
</dbReference>
<evidence type="ECO:0000256" key="1">
    <source>
        <dbReference type="SAM" id="SignalP"/>
    </source>
</evidence>
<name>A0A844WE78_9RHOB</name>
<dbReference type="AlphaFoldDB" id="A0A844WE78"/>
<comment type="caution">
    <text evidence="2">The sequence shown here is derived from an EMBL/GenBank/DDBJ whole genome shotgun (WGS) entry which is preliminary data.</text>
</comment>
<feature type="chain" id="PRO_5032835947" evidence="1">
    <location>
        <begin position="20"/>
        <end position="106"/>
    </location>
</feature>
<dbReference type="Proteomes" id="UP000443843">
    <property type="component" value="Unassembled WGS sequence"/>
</dbReference>
<evidence type="ECO:0000313" key="2">
    <source>
        <dbReference type="EMBL" id="MWB79598.1"/>
    </source>
</evidence>
<keyword evidence="1" id="KW-0732">Signal</keyword>